<proteinExistence type="predicted"/>
<gene>
    <name evidence="3" type="ORF">SSS_8730</name>
</gene>
<keyword evidence="2" id="KW-0812">Transmembrane</keyword>
<reference evidence="4" key="3">
    <citation type="submission" date="2022-06" db="UniProtKB">
        <authorList>
            <consortium name="EnsemblMetazoa"/>
        </authorList>
    </citation>
    <scope>IDENTIFICATION</scope>
</reference>
<evidence type="ECO:0000256" key="2">
    <source>
        <dbReference type="SAM" id="Phobius"/>
    </source>
</evidence>
<feature type="compositionally biased region" description="Low complexity" evidence="1">
    <location>
        <begin position="54"/>
        <end position="67"/>
    </location>
</feature>
<accession>A0A834VIA6</accession>
<evidence type="ECO:0000313" key="4">
    <source>
        <dbReference type="EnsemblMetazoa" id="KAF7494668.1"/>
    </source>
</evidence>
<dbReference type="AlphaFoldDB" id="A0A834VIA6"/>
<organism evidence="3">
    <name type="scientific">Sarcoptes scabiei</name>
    <name type="common">Itch mite</name>
    <name type="synonym">Acarus scabiei</name>
    <dbReference type="NCBI Taxonomy" id="52283"/>
    <lineage>
        <taxon>Eukaryota</taxon>
        <taxon>Metazoa</taxon>
        <taxon>Ecdysozoa</taxon>
        <taxon>Arthropoda</taxon>
        <taxon>Chelicerata</taxon>
        <taxon>Arachnida</taxon>
        <taxon>Acari</taxon>
        <taxon>Acariformes</taxon>
        <taxon>Sarcoptiformes</taxon>
        <taxon>Astigmata</taxon>
        <taxon>Psoroptidia</taxon>
        <taxon>Sarcoptoidea</taxon>
        <taxon>Sarcoptidae</taxon>
        <taxon>Sarcoptinae</taxon>
        <taxon>Sarcoptes</taxon>
    </lineage>
</organism>
<reference evidence="3" key="2">
    <citation type="submission" date="2020-01" db="EMBL/GenBank/DDBJ databases">
        <authorList>
            <person name="Korhonen P.K.K."/>
            <person name="Guangxu M.G."/>
            <person name="Wang T.W."/>
            <person name="Stroehlein A.J.S."/>
            <person name="Young N.D."/>
            <person name="Ang C.-S.A."/>
            <person name="Fernando D.W.F."/>
            <person name="Lu H.L."/>
            <person name="Taylor S.T."/>
            <person name="Ehtesham M.E.M."/>
            <person name="Najaraj S.H.N."/>
            <person name="Harsha G.H.G."/>
            <person name="Madugundu A.M."/>
            <person name="Renuse S.R."/>
            <person name="Holt D.H."/>
            <person name="Pandey A.P."/>
            <person name="Papenfuss A.P."/>
            <person name="Gasser R.B.G."/>
            <person name="Fischer K.F."/>
        </authorList>
    </citation>
    <scope>NUCLEOTIDE SEQUENCE</scope>
    <source>
        <strain evidence="3">SSS_KF_BRIS2020</strain>
    </source>
</reference>
<name>A0A834VIA6_SARSC</name>
<keyword evidence="5" id="KW-1185">Reference proteome</keyword>
<protein>
    <submittedName>
        <fullName evidence="3 4">Uncharacterized protein</fullName>
    </submittedName>
</protein>
<evidence type="ECO:0000313" key="5">
    <source>
        <dbReference type="Proteomes" id="UP000070412"/>
    </source>
</evidence>
<evidence type="ECO:0000313" key="3">
    <source>
        <dbReference type="EMBL" id="KAF7494668.1"/>
    </source>
</evidence>
<feature type="transmembrane region" description="Helical" evidence="2">
    <location>
        <begin position="264"/>
        <end position="284"/>
    </location>
</feature>
<feature type="transmembrane region" description="Helical" evidence="2">
    <location>
        <begin position="232"/>
        <end position="252"/>
    </location>
</feature>
<feature type="region of interest" description="Disordered" evidence="1">
    <location>
        <begin position="163"/>
        <end position="188"/>
    </location>
</feature>
<keyword evidence="2" id="KW-0472">Membrane</keyword>
<feature type="region of interest" description="Disordered" evidence="1">
    <location>
        <begin position="54"/>
        <end position="77"/>
    </location>
</feature>
<dbReference type="OrthoDB" id="6516976at2759"/>
<keyword evidence="2" id="KW-1133">Transmembrane helix</keyword>
<dbReference type="Proteomes" id="UP000070412">
    <property type="component" value="Unassembled WGS sequence"/>
</dbReference>
<feature type="compositionally biased region" description="Polar residues" evidence="1">
    <location>
        <begin position="173"/>
        <end position="183"/>
    </location>
</feature>
<reference evidence="5" key="1">
    <citation type="journal article" date="2020" name="PLoS Negl. Trop. Dis.">
        <title>High-quality nuclear genome for Sarcoptes scabiei-A critical resource for a neglected parasite.</title>
        <authorList>
            <person name="Korhonen P.K."/>
            <person name="Gasser R.B."/>
            <person name="Ma G."/>
            <person name="Wang T."/>
            <person name="Stroehlein A.J."/>
            <person name="Young N.D."/>
            <person name="Ang C.S."/>
            <person name="Fernando D.D."/>
            <person name="Lu H.C."/>
            <person name="Taylor S."/>
            <person name="Reynolds S.L."/>
            <person name="Mofiz E."/>
            <person name="Najaraj S.H."/>
            <person name="Gowda H."/>
            <person name="Madugundu A."/>
            <person name="Renuse S."/>
            <person name="Holt D."/>
            <person name="Pandey A."/>
            <person name="Papenfuss A.T."/>
            <person name="Fischer K."/>
        </authorList>
    </citation>
    <scope>NUCLEOTIDE SEQUENCE [LARGE SCALE GENOMIC DNA]</scope>
</reference>
<evidence type="ECO:0000256" key="1">
    <source>
        <dbReference type="SAM" id="MobiDB-lite"/>
    </source>
</evidence>
<sequence>MKILDFDQSICKQLTVTIESYTTVPSSRSLSSSSSLEYFIPSLIEISGESSKSSATEFSSSSPSSSSPVGLNLKQSKSMNTIETSMKKSRSSSHSFFNYHRDFKTNVPGRSIKIVPKSGSNNDETDLYRAIIHDILHSKSIHLIRSNTQNSIQTSVVSSKDVGGDYKSDDDNLNSIQSRSSGTRSKDGGKYNGVAFNIEEKDCFDITHPYNHRRPKRNFSNPFCNSNRAIRFFDFLGIIACFFISIILFLLIVGPMDSFKIKTFIWFISIWFILSTIFLLLPTFKQWFFYWNPNFKLNKPS</sequence>
<dbReference type="EnsemblMetazoa" id="SSS_8730s_mrna">
    <property type="protein sequence ID" value="KAF7494668.1"/>
    <property type="gene ID" value="SSS_8730"/>
</dbReference>
<dbReference type="EMBL" id="WVUK01000052">
    <property type="protein sequence ID" value="KAF7494668.1"/>
    <property type="molecule type" value="Genomic_DNA"/>
</dbReference>